<keyword evidence="1" id="KW-0732">Signal</keyword>
<dbReference type="InterPro" id="IPR018466">
    <property type="entry name" value="Kre9/Knh1-like_N"/>
</dbReference>
<protein>
    <recommendedName>
        <fullName evidence="2">Yeast cell wall synthesis Kre9/Knh1-like N-terminal domain-containing protein</fullName>
    </recommendedName>
</protein>
<evidence type="ECO:0000256" key="1">
    <source>
        <dbReference type="ARBA" id="ARBA00022729"/>
    </source>
</evidence>
<evidence type="ECO:0000313" key="3">
    <source>
        <dbReference type="EMBL" id="KAF7351688.1"/>
    </source>
</evidence>
<keyword evidence="4" id="KW-1185">Reference proteome</keyword>
<feature type="domain" description="Yeast cell wall synthesis Kre9/Knh1-like N-terminal" evidence="2">
    <location>
        <begin position="39"/>
        <end position="121"/>
    </location>
</feature>
<reference evidence="3" key="1">
    <citation type="submission" date="2020-05" db="EMBL/GenBank/DDBJ databases">
        <title>Mycena genomes resolve the evolution of fungal bioluminescence.</title>
        <authorList>
            <person name="Tsai I.J."/>
        </authorList>
    </citation>
    <scope>NUCLEOTIDE SEQUENCE</scope>
    <source>
        <strain evidence="3">160909Yilan</strain>
    </source>
</reference>
<evidence type="ECO:0000259" key="2">
    <source>
        <dbReference type="Pfam" id="PF10342"/>
    </source>
</evidence>
<sequence length="123" mass="13180">MSIPLAIQIMRVVLPSVFAAILAVPLASAFTIAVPTNPTSGEVTEIDWTFTATDPPTFDLFLVNSTNAFDLKAIIGENIETDLGKITTLLPTLPAIDGYALTIRDATNVDRVFAWSPTFAIKA</sequence>
<dbReference type="Pfam" id="PF10342">
    <property type="entry name" value="Kre9_KNH"/>
    <property type="match status" value="1"/>
</dbReference>
<name>A0A8H7CY52_9AGAR</name>
<evidence type="ECO:0000313" key="4">
    <source>
        <dbReference type="Proteomes" id="UP000623467"/>
    </source>
</evidence>
<comment type="caution">
    <text evidence="3">The sequence shown here is derived from an EMBL/GenBank/DDBJ whole genome shotgun (WGS) entry which is preliminary data.</text>
</comment>
<proteinExistence type="predicted"/>
<gene>
    <name evidence="3" type="ORF">MSAN_01601700</name>
</gene>
<dbReference type="Proteomes" id="UP000623467">
    <property type="component" value="Unassembled WGS sequence"/>
</dbReference>
<accession>A0A8H7CY52</accession>
<dbReference type="OrthoDB" id="5420143at2759"/>
<dbReference type="EMBL" id="JACAZH010000013">
    <property type="protein sequence ID" value="KAF7351688.1"/>
    <property type="molecule type" value="Genomic_DNA"/>
</dbReference>
<dbReference type="AlphaFoldDB" id="A0A8H7CY52"/>
<organism evidence="3 4">
    <name type="scientific">Mycena sanguinolenta</name>
    <dbReference type="NCBI Taxonomy" id="230812"/>
    <lineage>
        <taxon>Eukaryota</taxon>
        <taxon>Fungi</taxon>
        <taxon>Dikarya</taxon>
        <taxon>Basidiomycota</taxon>
        <taxon>Agaricomycotina</taxon>
        <taxon>Agaricomycetes</taxon>
        <taxon>Agaricomycetidae</taxon>
        <taxon>Agaricales</taxon>
        <taxon>Marasmiineae</taxon>
        <taxon>Mycenaceae</taxon>
        <taxon>Mycena</taxon>
    </lineage>
</organism>